<evidence type="ECO:0000256" key="1">
    <source>
        <dbReference type="SAM" id="Coils"/>
    </source>
</evidence>
<sequence length="978" mass="103138">MQTRERAQTLPAPPATANPSPTAAAAPPPRTAAVTSPQATAPTSSLRRSASDASTVAPSSPPTSPRPLPSSSSGIMPPLKSVRASSDSPPAASAGKRRTLARMLPTKGSNTTSAAATTADVDNNSDDAEHWSDERVEWAGITYSLDGLPPFDSDCPNAVRAAMEPAPGSADPTMRAYNPTHCLWLAMAAALAYRSSAQIKHVVTRIWRWDEAEFFEDVETDTQGFGMYNHQAIIVSFRGTVGKQNWLTNLDYCPTEPFPTLKGVKVHNGFNSALMSVFEDVRRFILKARANNPTLPLYLGGHSLGGALANMLLAYLSMPSCMATCPLYKPPTKKDRKKSKANLRAASDMDMVQKKEEKTAVKESTGGSAIVGGAGERKAGRFRSLISRGGGKAKEAAPDSNSSDSDNDDVSSTPRGSVGDDELRPQLPHHSQSVPNMVLSDDDGDDDVSDGDDGLSLSAPVKRTTGAPPAATSAHVSIASSSRPKHHPHSDPLLSAKENEKRAKKARKELKEKQKEEEQQKKKATKAAKAASKAQLPTSPRKSAGQADGEANKGSTLANAKQRQSFVEQRVLKRGHTACDLSLLMPARPTAAAAAAAADSTAATDAAAASATTDDSALPSAAAAEPTAEATAAPSITDVAATSSSTPSSSAEPTTSSVHADGWHSTSAPVVPTKPPLSPPLPAAAAVVAAMGEATTCEATTCDITSLVTASSAVAASHLQPMPFVPIAVAGVYTFGQPKVGNDEFVYELKRHAPSTGFYRVTHNNDVVPSLPRKGYAHCGRRIFVSQDGLLIQGEGVAREVRELNRGGVGAIRRTKRGLMDHLMRAYLDQVVNHYRLNEPDLVSPCSSPASLRGALRGLLEVEQTVLRAEDAGFAPESVEDFMAALRGFSVADAIHTDNLGKTKKATVKEAKKKATESIKLIKKKEKALRRRSQNLEDAIEPAAVAVRPTHRRTKSTGTSGVGFIRGSADTTSKADLV</sequence>
<feature type="compositionally biased region" description="Pro residues" evidence="2">
    <location>
        <begin position="59"/>
        <end position="68"/>
    </location>
</feature>
<reference evidence="4 5" key="1">
    <citation type="journal article" date="2013" name="Genome Biol.">
        <title>Genome of Acanthamoeba castellanii highlights extensive lateral gene transfer and early evolution of tyrosine kinase signaling.</title>
        <authorList>
            <person name="Clarke M."/>
            <person name="Lohan A.J."/>
            <person name="Liu B."/>
            <person name="Lagkouvardos I."/>
            <person name="Roy S."/>
            <person name="Zafar N."/>
            <person name="Bertelli C."/>
            <person name="Schilde C."/>
            <person name="Kianianmomeni A."/>
            <person name="Burglin T.R."/>
            <person name="Frech C."/>
            <person name="Turcotte B."/>
            <person name="Kopec K.O."/>
            <person name="Synnott J.M."/>
            <person name="Choo C."/>
            <person name="Paponov I."/>
            <person name="Finkler A."/>
            <person name="Soon Heng Tan C."/>
            <person name="Hutchins A.P."/>
            <person name="Weinmeier T."/>
            <person name="Rattei T."/>
            <person name="Chu J.S."/>
            <person name="Gimenez G."/>
            <person name="Irimia M."/>
            <person name="Rigden D.J."/>
            <person name="Fitzpatrick D.A."/>
            <person name="Lorenzo-Morales J."/>
            <person name="Bateman A."/>
            <person name="Chiu C.H."/>
            <person name="Tang P."/>
            <person name="Hegemann P."/>
            <person name="Fromm H."/>
            <person name="Raoult D."/>
            <person name="Greub G."/>
            <person name="Miranda-Saavedra D."/>
            <person name="Chen N."/>
            <person name="Nash P."/>
            <person name="Ginger M.L."/>
            <person name="Horn M."/>
            <person name="Schaap P."/>
            <person name="Caler L."/>
            <person name="Loftus B."/>
        </authorList>
    </citation>
    <scope>NUCLEOTIDE SEQUENCE [LARGE SCALE GENOMIC DNA]</scope>
    <source>
        <strain evidence="4 5">Neff</strain>
    </source>
</reference>
<feature type="region of interest" description="Disordered" evidence="2">
    <location>
        <begin position="1"/>
        <end position="128"/>
    </location>
</feature>
<feature type="coiled-coil region" evidence="1">
    <location>
        <begin position="912"/>
        <end position="939"/>
    </location>
</feature>
<feature type="compositionally biased region" description="Low complexity" evidence="2">
    <location>
        <begin position="17"/>
        <end position="37"/>
    </location>
</feature>
<keyword evidence="5" id="KW-1185">Reference proteome</keyword>
<dbReference type="VEuPathDB" id="AmoebaDB:ACA1_059830"/>
<feature type="region of interest" description="Disordered" evidence="2">
    <location>
        <begin position="941"/>
        <end position="965"/>
    </location>
</feature>
<feature type="domain" description="Fungal lipase-type" evidence="3">
    <location>
        <begin position="709"/>
        <end position="773"/>
    </location>
</feature>
<dbReference type="GeneID" id="14917862"/>
<feature type="compositionally biased region" description="Polar residues" evidence="2">
    <location>
        <begin position="553"/>
        <end position="564"/>
    </location>
</feature>
<dbReference type="EMBL" id="KB007974">
    <property type="protein sequence ID" value="ELR17266.1"/>
    <property type="molecule type" value="Genomic_DNA"/>
</dbReference>
<feature type="compositionally biased region" description="Polar residues" evidence="2">
    <location>
        <begin position="38"/>
        <end position="48"/>
    </location>
</feature>
<feature type="compositionally biased region" description="Low complexity" evidence="2">
    <location>
        <begin position="613"/>
        <end position="657"/>
    </location>
</feature>
<feature type="domain" description="Fungal lipase-type" evidence="3">
    <location>
        <begin position="234"/>
        <end position="316"/>
    </location>
</feature>
<dbReference type="InterPro" id="IPR029058">
    <property type="entry name" value="AB_hydrolase_fold"/>
</dbReference>
<feature type="compositionally biased region" description="Low complexity" evidence="2">
    <location>
        <begin position="84"/>
        <end position="94"/>
    </location>
</feature>
<feature type="compositionally biased region" description="Basic and acidic residues" evidence="2">
    <location>
        <begin position="509"/>
        <end position="521"/>
    </location>
</feature>
<proteinExistence type="predicted"/>
<dbReference type="SUPFAM" id="SSF53474">
    <property type="entry name" value="alpha/beta-Hydrolases"/>
    <property type="match status" value="2"/>
</dbReference>
<dbReference type="KEGG" id="acan:ACA1_059830"/>
<feature type="compositionally biased region" description="Acidic residues" evidence="2">
    <location>
        <begin position="440"/>
        <end position="453"/>
    </location>
</feature>
<dbReference type="PANTHER" id="PTHR45856">
    <property type="entry name" value="ALPHA/BETA-HYDROLASES SUPERFAMILY PROTEIN"/>
    <property type="match status" value="1"/>
</dbReference>
<dbReference type="GO" id="GO:0006629">
    <property type="term" value="P:lipid metabolic process"/>
    <property type="evidence" value="ECO:0007669"/>
    <property type="project" value="InterPro"/>
</dbReference>
<evidence type="ECO:0000256" key="2">
    <source>
        <dbReference type="SAM" id="MobiDB-lite"/>
    </source>
</evidence>
<feature type="region of interest" description="Disordered" evidence="2">
    <location>
        <begin position="386"/>
        <end position="564"/>
    </location>
</feature>
<dbReference type="RefSeq" id="XP_004339279.1">
    <property type="nucleotide sequence ID" value="XM_004339231.1"/>
</dbReference>
<dbReference type="Gene3D" id="3.40.50.1820">
    <property type="entry name" value="alpha/beta hydrolase"/>
    <property type="match status" value="2"/>
</dbReference>
<evidence type="ECO:0000313" key="4">
    <source>
        <dbReference type="EMBL" id="ELR17266.1"/>
    </source>
</evidence>
<evidence type="ECO:0000313" key="5">
    <source>
        <dbReference type="Proteomes" id="UP000011083"/>
    </source>
</evidence>
<dbReference type="InterPro" id="IPR051218">
    <property type="entry name" value="Sec_MonoDiacylglyc_Lipase"/>
</dbReference>
<evidence type="ECO:0000259" key="3">
    <source>
        <dbReference type="Pfam" id="PF01764"/>
    </source>
</evidence>
<dbReference type="OrthoDB" id="438440at2759"/>
<keyword evidence="1" id="KW-0175">Coiled coil</keyword>
<dbReference type="Proteomes" id="UP000011083">
    <property type="component" value="Unassembled WGS sequence"/>
</dbReference>
<accession>L8GYR8</accession>
<feature type="region of interest" description="Disordered" evidence="2">
    <location>
        <begin position="327"/>
        <end position="374"/>
    </location>
</feature>
<name>L8GYR8_ACACF</name>
<feature type="compositionally biased region" description="Low complexity" evidence="2">
    <location>
        <begin position="109"/>
        <end position="122"/>
    </location>
</feature>
<dbReference type="InterPro" id="IPR002921">
    <property type="entry name" value="Fungal_lipase-type"/>
</dbReference>
<feature type="region of interest" description="Disordered" evidence="2">
    <location>
        <begin position="613"/>
        <end position="676"/>
    </location>
</feature>
<dbReference type="AlphaFoldDB" id="L8GYR8"/>
<organism evidence="4 5">
    <name type="scientific">Acanthamoeba castellanii (strain ATCC 30010 / Neff)</name>
    <dbReference type="NCBI Taxonomy" id="1257118"/>
    <lineage>
        <taxon>Eukaryota</taxon>
        <taxon>Amoebozoa</taxon>
        <taxon>Discosea</taxon>
        <taxon>Longamoebia</taxon>
        <taxon>Centramoebida</taxon>
        <taxon>Acanthamoebidae</taxon>
        <taxon>Acanthamoeba</taxon>
    </lineage>
</organism>
<dbReference type="PANTHER" id="PTHR45856:SF11">
    <property type="entry name" value="FUNGAL LIPASE-LIKE DOMAIN-CONTAINING PROTEIN"/>
    <property type="match status" value="1"/>
</dbReference>
<dbReference type="Pfam" id="PF01764">
    <property type="entry name" value="Lipase_3"/>
    <property type="match status" value="2"/>
</dbReference>
<dbReference type="CDD" id="cd00519">
    <property type="entry name" value="Lipase_3"/>
    <property type="match status" value="1"/>
</dbReference>
<protein>
    <submittedName>
        <fullName evidence="4">Lipase</fullName>
    </submittedName>
</protein>
<gene>
    <name evidence="4" type="ORF">ACA1_059830</name>
</gene>
<feature type="compositionally biased region" description="Basic and acidic residues" evidence="2">
    <location>
        <begin position="351"/>
        <end position="361"/>
    </location>
</feature>